<reference evidence="1 2" key="1">
    <citation type="submission" date="2017-12" db="EMBL/GenBank/DDBJ databases">
        <title>Genomes of bacteria within cyanobacterial aggregates.</title>
        <authorList>
            <person name="Cai H."/>
        </authorList>
    </citation>
    <scope>NUCLEOTIDE SEQUENCE [LARGE SCALE GENOMIC DNA]</scope>
    <source>
        <strain evidence="1 2">TH16</strain>
    </source>
</reference>
<dbReference type="InterPro" id="IPR012373">
    <property type="entry name" value="Ferrdict_sens_TM"/>
</dbReference>
<dbReference type="PANTHER" id="PTHR30273:SF2">
    <property type="entry name" value="PROTEIN FECR"/>
    <property type="match status" value="1"/>
</dbReference>
<dbReference type="Gene3D" id="3.55.50.30">
    <property type="match status" value="1"/>
</dbReference>
<dbReference type="InterPro" id="IPR032623">
    <property type="entry name" value="FecR_N"/>
</dbReference>
<dbReference type="RefSeq" id="WP_102114328.1">
    <property type="nucleotide sequence ID" value="NZ_BMGN01000023.1"/>
</dbReference>
<keyword evidence="2" id="KW-1185">Reference proteome</keyword>
<dbReference type="EMBL" id="CP025612">
    <property type="protein sequence ID" value="AUN32796.1"/>
    <property type="molecule type" value="Genomic_DNA"/>
</dbReference>
<proteinExistence type="predicted"/>
<protein>
    <submittedName>
        <fullName evidence="1">Uncharacterized protein</fullName>
    </submittedName>
</protein>
<name>A0A2K9NJL5_9PROT</name>
<dbReference type="Pfam" id="PF04773">
    <property type="entry name" value="FecR"/>
    <property type="match status" value="1"/>
</dbReference>
<dbReference type="NCBIfam" id="TIGR01409">
    <property type="entry name" value="TAT_signal_seq"/>
    <property type="match status" value="1"/>
</dbReference>
<evidence type="ECO:0000313" key="2">
    <source>
        <dbReference type="Proteomes" id="UP000234752"/>
    </source>
</evidence>
<dbReference type="KEGG" id="ncb:C0V82_21080"/>
<organism evidence="1 2">
    <name type="scientific">Niveispirillum cyanobacteriorum</name>
    <dbReference type="NCBI Taxonomy" id="1612173"/>
    <lineage>
        <taxon>Bacteria</taxon>
        <taxon>Pseudomonadati</taxon>
        <taxon>Pseudomonadota</taxon>
        <taxon>Alphaproteobacteria</taxon>
        <taxon>Rhodospirillales</taxon>
        <taxon>Azospirillaceae</taxon>
        <taxon>Niveispirillum</taxon>
    </lineage>
</organism>
<dbReference type="AlphaFoldDB" id="A0A2K9NJL5"/>
<accession>A0A2K9NJL5</accession>
<dbReference type="InterPro" id="IPR006860">
    <property type="entry name" value="FecR"/>
</dbReference>
<sequence length="329" mass="35185">MVNRPPEAPLDPRLEQAADWHARLQGDADQAVWLAFTEWLEADPAHRIAYDKVEGLWRQLDAIPATQPATIIDLASRRKPAPMPTPANISRRWFLGGAAAAAAALAVTLTSQYTATPAPQIFETAPGQRQTAKLADGSSIILNSGTRLSVAMLDDLRSIVLEKGEALFDVAKDPSRPFTVAAGERLVTVVGTAFNVRNLDRGVTVTVTRGLVDVGNADGTAKQRLTPGQQISALHGQALGPVTTVDAPAVTAWTQGRLSFDNAPLPQVLAELSRHYPLPMRAEGAAAGLHFSGVLRLDTDQTTLLNNLRGLLPIAVVRQGDSFVLSKRP</sequence>
<dbReference type="InterPro" id="IPR019546">
    <property type="entry name" value="TAT_signal_bac_arc"/>
</dbReference>
<dbReference type="Proteomes" id="UP000234752">
    <property type="component" value="Chromosome eg_2"/>
</dbReference>
<dbReference type="PIRSF" id="PIRSF018266">
    <property type="entry name" value="FecR"/>
    <property type="match status" value="1"/>
</dbReference>
<dbReference type="GO" id="GO:0016989">
    <property type="term" value="F:sigma factor antagonist activity"/>
    <property type="evidence" value="ECO:0007669"/>
    <property type="project" value="TreeGrafter"/>
</dbReference>
<dbReference type="OrthoDB" id="7339213at2"/>
<evidence type="ECO:0000313" key="1">
    <source>
        <dbReference type="EMBL" id="AUN32796.1"/>
    </source>
</evidence>
<dbReference type="Gene3D" id="2.60.120.1440">
    <property type="match status" value="1"/>
</dbReference>
<dbReference type="PANTHER" id="PTHR30273">
    <property type="entry name" value="PERIPLASMIC SIGNAL SENSOR AND SIGMA FACTOR ACTIVATOR FECR-RELATED"/>
    <property type="match status" value="1"/>
</dbReference>
<dbReference type="Pfam" id="PF16220">
    <property type="entry name" value="DUF4880"/>
    <property type="match status" value="1"/>
</dbReference>
<dbReference type="Pfam" id="PF10518">
    <property type="entry name" value="TAT_signal"/>
    <property type="match status" value="1"/>
</dbReference>
<gene>
    <name evidence="1" type="ORF">C0V82_21080</name>
</gene>